<dbReference type="Pfam" id="PF04479">
    <property type="entry name" value="RTA1"/>
    <property type="match status" value="1"/>
</dbReference>
<dbReference type="PANTHER" id="PTHR31465:SF9">
    <property type="entry name" value="SPHINGOID LONG-CHAIN BASE TRANSPORTER RSB1"/>
    <property type="match status" value="1"/>
</dbReference>
<name>A0AAD7GB20_MYCRO</name>
<keyword evidence="4 5" id="KW-0472">Membrane</keyword>
<organism evidence="6 7">
    <name type="scientific">Mycena rosella</name>
    <name type="common">Pink bonnet</name>
    <name type="synonym">Agaricus rosellus</name>
    <dbReference type="NCBI Taxonomy" id="1033263"/>
    <lineage>
        <taxon>Eukaryota</taxon>
        <taxon>Fungi</taxon>
        <taxon>Dikarya</taxon>
        <taxon>Basidiomycota</taxon>
        <taxon>Agaricomycotina</taxon>
        <taxon>Agaricomycetes</taxon>
        <taxon>Agaricomycetidae</taxon>
        <taxon>Agaricales</taxon>
        <taxon>Marasmiineae</taxon>
        <taxon>Mycenaceae</taxon>
        <taxon>Mycena</taxon>
    </lineage>
</organism>
<dbReference type="AlphaFoldDB" id="A0AAD7GB20"/>
<feature type="transmembrane region" description="Helical" evidence="5">
    <location>
        <begin position="145"/>
        <end position="167"/>
    </location>
</feature>
<evidence type="ECO:0000256" key="5">
    <source>
        <dbReference type="SAM" id="Phobius"/>
    </source>
</evidence>
<evidence type="ECO:0000256" key="4">
    <source>
        <dbReference type="ARBA" id="ARBA00023136"/>
    </source>
</evidence>
<feature type="transmembrane region" description="Helical" evidence="5">
    <location>
        <begin position="15"/>
        <end position="33"/>
    </location>
</feature>
<comment type="subcellular location">
    <subcellularLocation>
        <location evidence="1">Membrane</location>
        <topology evidence="1">Multi-pass membrane protein</topology>
    </subcellularLocation>
</comment>
<feature type="transmembrane region" description="Helical" evidence="5">
    <location>
        <begin position="224"/>
        <end position="244"/>
    </location>
</feature>
<comment type="caution">
    <text evidence="6">The sequence shown here is derived from an EMBL/GenBank/DDBJ whole genome shotgun (WGS) entry which is preliminary data.</text>
</comment>
<dbReference type="GO" id="GO:0000324">
    <property type="term" value="C:fungal-type vacuole"/>
    <property type="evidence" value="ECO:0007669"/>
    <property type="project" value="TreeGrafter"/>
</dbReference>
<keyword evidence="3 5" id="KW-1133">Transmembrane helix</keyword>
<dbReference type="GO" id="GO:0005886">
    <property type="term" value="C:plasma membrane"/>
    <property type="evidence" value="ECO:0007669"/>
    <property type="project" value="TreeGrafter"/>
</dbReference>
<dbReference type="EMBL" id="JARKIE010000101">
    <property type="protein sequence ID" value="KAJ7685952.1"/>
    <property type="molecule type" value="Genomic_DNA"/>
</dbReference>
<reference evidence="6" key="1">
    <citation type="submission" date="2023-03" db="EMBL/GenBank/DDBJ databases">
        <title>Massive genome expansion in bonnet fungi (Mycena s.s.) driven by repeated elements and novel gene families across ecological guilds.</title>
        <authorList>
            <consortium name="Lawrence Berkeley National Laboratory"/>
            <person name="Harder C.B."/>
            <person name="Miyauchi S."/>
            <person name="Viragh M."/>
            <person name="Kuo A."/>
            <person name="Thoen E."/>
            <person name="Andreopoulos B."/>
            <person name="Lu D."/>
            <person name="Skrede I."/>
            <person name="Drula E."/>
            <person name="Henrissat B."/>
            <person name="Morin E."/>
            <person name="Kohler A."/>
            <person name="Barry K."/>
            <person name="LaButti K."/>
            <person name="Morin E."/>
            <person name="Salamov A."/>
            <person name="Lipzen A."/>
            <person name="Mereny Z."/>
            <person name="Hegedus B."/>
            <person name="Baldrian P."/>
            <person name="Stursova M."/>
            <person name="Weitz H."/>
            <person name="Taylor A."/>
            <person name="Grigoriev I.V."/>
            <person name="Nagy L.G."/>
            <person name="Martin F."/>
            <person name="Kauserud H."/>
        </authorList>
    </citation>
    <scope>NUCLEOTIDE SEQUENCE</scope>
    <source>
        <strain evidence="6">CBHHK067</strain>
    </source>
</reference>
<evidence type="ECO:0000313" key="7">
    <source>
        <dbReference type="Proteomes" id="UP001221757"/>
    </source>
</evidence>
<evidence type="ECO:0000256" key="3">
    <source>
        <dbReference type="ARBA" id="ARBA00022989"/>
    </source>
</evidence>
<feature type="transmembrane region" description="Helical" evidence="5">
    <location>
        <begin position="188"/>
        <end position="209"/>
    </location>
</feature>
<proteinExistence type="predicted"/>
<keyword evidence="7" id="KW-1185">Reference proteome</keyword>
<dbReference type="Proteomes" id="UP001221757">
    <property type="component" value="Unassembled WGS sequence"/>
</dbReference>
<keyword evidence="2 5" id="KW-0812">Transmembrane</keyword>
<feature type="transmembrane region" description="Helical" evidence="5">
    <location>
        <begin position="101"/>
        <end position="125"/>
    </location>
</feature>
<evidence type="ECO:0000256" key="2">
    <source>
        <dbReference type="ARBA" id="ARBA00022692"/>
    </source>
</evidence>
<dbReference type="PANTHER" id="PTHR31465">
    <property type="entry name" value="PROTEIN RTA1-RELATED"/>
    <property type="match status" value="1"/>
</dbReference>
<evidence type="ECO:0000256" key="1">
    <source>
        <dbReference type="ARBA" id="ARBA00004141"/>
    </source>
</evidence>
<accession>A0AAD7GB20</accession>
<evidence type="ECO:0000313" key="6">
    <source>
        <dbReference type="EMBL" id="KAJ7685952.1"/>
    </source>
</evidence>
<dbReference type="InterPro" id="IPR007568">
    <property type="entry name" value="RTA1"/>
</dbReference>
<gene>
    <name evidence="6" type="ORF">B0H17DRAFT_1225254</name>
</gene>
<sequence>MAVEGSQYGYIPEEFVAIMFLVFFGISTMVHIGQATYYRMWWMLLTACQCGLGEVIGWSGRAQSSTSAEAQTLFTPSLLNFILLSWIVTRLGPCYSRLAPPWYAIILLSCDSVALVIQCTGSGIVSNGNTMSTANLGANIMLAGIVVQFVTIITYCTFAAIFLRRYLKDHPVRSSPNDRGVLDPKLRTLIVAVACSTLLLSIRCIYRIIQLATGWTGRIIQTEAYFDVFDGAMVLLAMVTFNLAHPGRLLLRRTHGAKTSSTQTSLITQVDV</sequence>
<protein>
    <submittedName>
        <fullName evidence="6">RTA1 like protein-domain-containing protein</fullName>
    </submittedName>
</protein>